<dbReference type="Proteomes" id="UP000285523">
    <property type="component" value="Unassembled WGS sequence"/>
</dbReference>
<dbReference type="InterPro" id="IPR048816">
    <property type="entry name" value="Peptidase_M17_N_1"/>
</dbReference>
<evidence type="ECO:0000256" key="4">
    <source>
        <dbReference type="ARBA" id="ARBA00022801"/>
    </source>
</evidence>
<comment type="caution">
    <text evidence="7">The sequence shown here is derived from an EMBL/GenBank/DDBJ whole genome shotgun (WGS) entry which is preliminary data.</text>
</comment>
<evidence type="ECO:0000259" key="6">
    <source>
        <dbReference type="PROSITE" id="PS00631"/>
    </source>
</evidence>
<evidence type="ECO:0000313" key="8">
    <source>
        <dbReference type="Proteomes" id="UP000285523"/>
    </source>
</evidence>
<keyword evidence="3" id="KW-0645">Protease</keyword>
<feature type="domain" description="Cytosol aminopeptidase" evidence="6">
    <location>
        <begin position="308"/>
        <end position="315"/>
    </location>
</feature>
<dbReference type="EMBL" id="QYYD01000009">
    <property type="protein sequence ID" value="RJF75150.1"/>
    <property type="molecule type" value="Genomic_DNA"/>
</dbReference>
<dbReference type="Gene3D" id="3.40.220.10">
    <property type="entry name" value="Leucine Aminopeptidase, subunit E, domain 1"/>
    <property type="match status" value="1"/>
</dbReference>
<sequence length="460" mass="48609">MPSLFATATEPRAIPISFVTKSGWEALCAGLPAAAQRFARAHGYGGKPGQFLALPNGEGDIDHVLFGLDEADARSADPLRAGQLPGLLPAGTYRFANAPHDTRLAVLAFALGTYKFGRYRKAEAPAVKLVPPDGVDVAAIARAVEAATLARDLINTPSNDMGPAELAEAAQTLAQRFDASFNCIVGDELIAQNFPLIHAVGMAATRAPRLIDMTWGDPAHPKVTLVGKGVCFDTGGLDLKPSSAMLIMKKDMGGAANVLALASMIMDAELKVRLRVLIPAVENAVAGNAMRPLDVYPSRKGPTVEIGNTDAEGRLVLADALALADEEAPDLLIDLGTLTGAARVALGPDLPPYYTNDEALALDVARCAAAENDPLWRLPLWGAYDSWLDSKVGNINNAPSGGFAGSITCALFLQRFVEHAKSWLHVDIYGWTPKAKPARPEGGECQAARAIFALLSQRYG</sequence>
<dbReference type="InterPro" id="IPR043472">
    <property type="entry name" value="Macro_dom-like"/>
</dbReference>
<dbReference type="RefSeq" id="WP_119856581.1">
    <property type="nucleotide sequence ID" value="NZ_QYYD01000009.1"/>
</dbReference>
<dbReference type="OrthoDB" id="9809354at2"/>
<comment type="similarity">
    <text evidence="1">Belongs to the peptidase M17 family.</text>
</comment>
<dbReference type="AlphaFoldDB" id="A0A418VGB3"/>
<dbReference type="InterPro" id="IPR011356">
    <property type="entry name" value="Leucine_aapep/pepB"/>
</dbReference>
<organism evidence="7 8">
    <name type="scientific">Rhodopseudomonas palustris</name>
    <dbReference type="NCBI Taxonomy" id="1076"/>
    <lineage>
        <taxon>Bacteria</taxon>
        <taxon>Pseudomonadati</taxon>
        <taxon>Pseudomonadota</taxon>
        <taxon>Alphaproteobacteria</taxon>
        <taxon>Hyphomicrobiales</taxon>
        <taxon>Nitrobacteraceae</taxon>
        <taxon>Rhodopseudomonas</taxon>
    </lineage>
</organism>
<gene>
    <name evidence="7" type="ORF">D4Q52_10955</name>
</gene>
<protein>
    <submittedName>
        <fullName evidence="7">Leucyl aminopeptidase family protein</fullName>
    </submittedName>
</protein>
<dbReference type="GO" id="GO:0030145">
    <property type="term" value="F:manganese ion binding"/>
    <property type="evidence" value="ECO:0007669"/>
    <property type="project" value="InterPro"/>
</dbReference>
<dbReference type="PROSITE" id="PS00631">
    <property type="entry name" value="CYTOSOL_AP"/>
    <property type="match status" value="1"/>
</dbReference>
<dbReference type="GO" id="GO:0005737">
    <property type="term" value="C:cytoplasm"/>
    <property type="evidence" value="ECO:0007669"/>
    <property type="project" value="InterPro"/>
</dbReference>
<evidence type="ECO:0000256" key="1">
    <source>
        <dbReference type="ARBA" id="ARBA00009528"/>
    </source>
</evidence>
<dbReference type="InterPro" id="IPR000819">
    <property type="entry name" value="Peptidase_M17_C"/>
</dbReference>
<dbReference type="CDD" id="cd00433">
    <property type="entry name" value="Peptidase_M17"/>
    <property type="match status" value="1"/>
</dbReference>
<evidence type="ECO:0000256" key="3">
    <source>
        <dbReference type="ARBA" id="ARBA00022670"/>
    </source>
</evidence>
<dbReference type="GO" id="GO:0070006">
    <property type="term" value="F:metalloaminopeptidase activity"/>
    <property type="evidence" value="ECO:0007669"/>
    <property type="project" value="InterPro"/>
</dbReference>
<dbReference type="PANTHER" id="PTHR11963">
    <property type="entry name" value="LEUCINE AMINOPEPTIDASE-RELATED"/>
    <property type="match status" value="1"/>
</dbReference>
<evidence type="ECO:0000313" key="7">
    <source>
        <dbReference type="EMBL" id="RJF75150.1"/>
    </source>
</evidence>
<evidence type="ECO:0000256" key="2">
    <source>
        <dbReference type="ARBA" id="ARBA00022438"/>
    </source>
</evidence>
<name>A0A418VGB3_RHOPL</name>
<dbReference type="GO" id="GO:0006508">
    <property type="term" value="P:proteolysis"/>
    <property type="evidence" value="ECO:0007669"/>
    <property type="project" value="UniProtKB-KW"/>
</dbReference>
<proteinExistence type="inferred from homology"/>
<dbReference type="PANTHER" id="PTHR11963:SF20">
    <property type="entry name" value="PEPTIDASE B"/>
    <property type="match status" value="1"/>
</dbReference>
<keyword evidence="4" id="KW-0378">Hydrolase</keyword>
<keyword evidence="5" id="KW-0464">Manganese</keyword>
<evidence type="ECO:0000256" key="5">
    <source>
        <dbReference type="ARBA" id="ARBA00023211"/>
    </source>
</evidence>
<accession>A0A418VGB3</accession>
<dbReference type="Pfam" id="PF21337">
    <property type="entry name" value="Peptidase_M17_N_1"/>
    <property type="match status" value="1"/>
</dbReference>
<dbReference type="PRINTS" id="PR00481">
    <property type="entry name" value="LAMNOPPTDASE"/>
</dbReference>
<dbReference type="Gene3D" id="3.40.630.10">
    <property type="entry name" value="Zn peptidases"/>
    <property type="match status" value="1"/>
</dbReference>
<dbReference type="SUPFAM" id="SSF53187">
    <property type="entry name" value="Zn-dependent exopeptidases"/>
    <property type="match status" value="1"/>
</dbReference>
<keyword evidence="2 7" id="KW-0031">Aminopeptidase</keyword>
<dbReference type="Pfam" id="PF00883">
    <property type="entry name" value="Peptidase_M17"/>
    <property type="match status" value="1"/>
</dbReference>
<reference evidence="7 8" key="1">
    <citation type="submission" date="2018-09" db="EMBL/GenBank/DDBJ databases">
        <title>Draft genome sequence of Rhodopseudomonas palustris 2.1.18.</title>
        <authorList>
            <person name="Robertson S.L."/>
            <person name="Meyer T.E."/>
            <person name="Kyndt J.A."/>
        </authorList>
    </citation>
    <scope>NUCLEOTIDE SEQUENCE [LARGE SCALE GENOMIC DNA]</scope>
    <source>
        <strain evidence="7 8">2.1.18</strain>
    </source>
</reference>